<dbReference type="Proteomes" id="UP000798662">
    <property type="component" value="Chromosome 3"/>
</dbReference>
<accession>A0ACC3CAU7</accession>
<proteinExistence type="predicted"/>
<gene>
    <name evidence="1" type="ORF">I4F81_009799</name>
</gene>
<evidence type="ECO:0000313" key="2">
    <source>
        <dbReference type="Proteomes" id="UP000798662"/>
    </source>
</evidence>
<sequence>MLPTGAILRTPSPTTPRLNVLIWVSRAGAAAAPARTAAWPTGRPLCRRWGVMPMAPLTQGCPLSFEDGVGEQGERGTFVRTGLGRGVGGNVATATQRPPHHPTRNARTLRVPHVRRSTPPLAHLCVSLLFIRLAPFTMRHGMTHRTLSRNTAHRMAMLRNLTASLFEHEVIETTVARAKELRRYADKIITLGKSASPAAWRRAGGLLPTPEARVKLFGAIAARFADRSGGYTRVLRTRNRRGDNAPLAVIELVGSAKSILTAEQVRVRAERKALAAARRRVQGELGRGLGGLAMVQAPAAQGVMQREMTAVEGREGGTREDEQP</sequence>
<keyword evidence="2" id="KW-1185">Reference proteome</keyword>
<evidence type="ECO:0000313" key="1">
    <source>
        <dbReference type="EMBL" id="KAK1867292.1"/>
    </source>
</evidence>
<dbReference type="EMBL" id="CM020620">
    <property type="protein sequence ID" value="KAK1867292.1"/>
    <property type="molecule type" value="Genomic_DNA"/>
</dbReference>
<reference evidence="1" key="1">
    <citation type="submission" date="2019-11" db="EMBL/GenBank/DDBJ databases">
        <title>Nori genome reveals adaptations in red seaweeds to the harsh intertidal environment.</title>
        <authorList>
            <person name="Wang D."/>
            <person name="Mao Y."/>
        </authorList>
    </citation>
    <scope>NUCLEOTIDE SEQUENCE</scope>
    <source>
        <tissue evidence="1">Gametophyte</tissue>
    </source>
</reference>
<name>A0ACC3CAU7_PYRYE</name>
<comment type="caution">
    <text evidence="1">The sequence shown here is derived from an EMBL/GenBank/DDBJ whole genome shotgun (WGS) entry which is preliminary data.</text>
</comment>
<protein>
    <submittedName>
        <fullName evidence="1">Uncharacterized protein</fullName>
    </submittedName>
</protein>
<organism evidence="1 2">
    <name type="scientific">Pyropia yezoensis</name>
    <name type="common">Susabi-nori</name>
    <name type="synonym">Porphyra yezoensis</name>
    <dbReference type="NCBI Taxonomy" id="2788"/>
    <lineage>
        <taxon>Eukaryota</taxon>
        <taxon>Rhodophyta</taxon>
        <taxon>Bangiophyceae</taxon>
        <taxon>Bangiales</taxon>
        <taxon>Bangiaceae</taxon>
        <taxon>Pyropia</taxon>
    </lineage>
</organism>